<keyword evidence="3" id="KW-0731">Sigma factor</keyword>
<organism evidence="8 9">
    <name type="scientific">Posidoniimonas polymericola</name>
    <dbReference type="NCBI Taxonomy" id="2528002"/>
    <lineage>
        <taxon>Bacteria</taxon>
        <taxon>Pseudomonadati</taxon>
        <taxon>Planctomycetota</taxon>
        <taxon>Planctomycetia</taxon>
        <taxon>Pirellulales</taxon>
        <taxon>Lacipirellulaceae</taxon>
        <taxon>Posidoniimonas</taxon>
    </lineage>
</organism>
<dbReference type="InterPro" id="IPR007627">
    <property type="entry name" value="RNA_pol_sigma70_r2"/>
</dbReference>
<dbReference type="GO" id="GO:0003677">
    <property type="term" value="F:DNA binding"/>
    <property type="evidence" value="ECO:0007669"/>
    <property type="project" value="InterPro"/>
</dbReference>
<evidence type="ECO:0000256" key="2">
    <source>
        <dbReference type="ARBA" id="ARBA00023015"/>
    </source>
</evidence>
<dbReference type="SUPFAM" id="SSF88659">
    <property type="entry name" value="Sigma3 and sigma4 domains of RNA polymerase sigma factors"/>
    <property type="match status" value="1"/>
</dbReference>
<feature type="domain" description="RNA polymerase sigma factor 70 region 4 type 2" evidence="7">
    <location>
        <begin position="131"/>
        <end position="183"/>
    </location>
</feature>
<proteinExistence type="inferred from homology"/>
<keyword evidence="2" id="KW-0805">Transcription regulation</keyword>
<keyword evidence="9" id="KW-1185">Reference proteome</keyword>
<dbReference type="InterPro" id="IPR014284">
    <property type="entry name" value="RNA_pol_sigma-70_dom"/>
</dbReference>
<dbReference type="NCBIfam" id="TIGR02937">
    <property type="entry name" value="sigma70-ECF"/>
    <property type="match status" value="1"/>
</dbReference>
<dbReference type="SUPFAM" id="SSF88946">
    <property type="entry name" value="Sigma2 domain of RNA polymerase sigma factors"/>
    <property type="match status" value="1"/>
</dbReference>
<dbReference type="Pfam" id="PF08281">
    <property type="entry name" value="Sigma70_r4_2"/>
    <property type="match status" value="1"/>
</dbReference>
<dbReference type="NCBIfam" id="TIGR02989">
    <property type="entry name" value="Sig-70_gvs1"/>
    <property type="match status" value="1"/>
</dbReference>
<comment type="similarity">
    <text evidence="1">Belongs to the sigma-70 factor family. ECF subfamily.</text>
</comment>
<evidence type="ECO:0000256" key="4">
    <source>
        <dbReference type="ARBA" id="ARBA00023163"/>
    </source>
</evidence>
<evidence type="ECO:0000256" key="5">
    <source>
        <dbReference type="SAM" id="MobiDB-lite"/>
    </source>
</evidence>
<accession>A0A5C5ZH64</accession>
<dbReference type="Gene3D" id="1.10.1740.10">
    <property type="match status" value="1"/>
</dbReference>
<dbReference type="GO" id="GO:0016987">
    <property type="term" value="F:sigma factor activity"/>
    <property type="evidence" value="ECO:0007669"/>
    <property type="project" value="UniProtKB-KW"/>
</dbReference>
<sequence length="195" mass="21914">MGTPHANDANPQDASSGDASSGDKPAPVDEAFIQLLTAEQFRLRRYITVLLGDPDAASNVLQETNVAIWRKSQTFEPGTNFRAWSRKVAYWQVQAYVRDQGRDRLVFTEKLVEQLTNREEAQDPREAEVRLALRHCLASVSKKNRDMLRMRYEDGMPVAKLADSIGKSPSAVKVGLMRIRRALQGCIERQVAENA</sequence>
<dbReference type="AlphaFoldDB" id="A0A5C5ZH64"/>
<feature type="compositionally biased region" description="Low complexity" evidence="5">
    <location>
        <begin position="13"/>
        <end position="23"/>
    </location>
</feature>
<dbReference type="Pfam" id="PF04542">
    <property type="entry name" value="Sigma70_r2"/>
    <property type="match status" value="1"/>
</dbReference>
<comment type="caution">
    <text evidence="8">The sequence shown here is derived from an EMBL/GenBank/DDBJ whole genome shotgun (WGS) entry which is preliminary data.</text>
</comment>
<evidence type="ECO:0000256" key="3">
    <source>
        <dbReference type="ARBA" id="ARBA00023082"/>
    </source>
</evidence>
<evidence type="ECO:0000313" key="8">
    <source>
        <dbReference type="EMBL" id="TWT85893.1"/>
    </source>
</evidence>
<dbReference type="InterPro" id="IPR013324">
    <property type="entry name" value="RNA_pol_sigma_r3/r4-like"/>
</dbReference>
<evidence type="ECO:0000259" key="7">
    <source>
        <dbReference type="Pfam" id="PF08281"/>
    </source>
</evidence>
<dbReference type="InterPro" id="IPR013249">
    <property type="entry name" value="RNA_pol_sigma70_r4_t2"/>
</dbReference>
<dbReference type="Proteomes" id="UP000318478">
    <property type="component" value="Unassembled WGS sequence"/>
</dbReference>
<keyword evidence="4" id="KW-0804">Transcription</keyword>
<dbReference type="Gene3D" id="1.10.10.10">
    <property type="entry name" value="Winged helix-like DNA-binding domain superfamily/Winged helix DNA-binding domain"/>
    <property type="match status" value="1"/>
</dbReference>
<evidence type="ECO:0000256" key="1">
    <source>
        <dbReference type="ARBA" id="ARBA00010641"/>
    </source>
</evidence>
<dbReference type="EMBL" id="SJPO01000001">
    <property type="protein sequence ID" value="TWT85893.1"/>
    <property type="molecule type" value="Genomic_DNA"/>
</dbReference>
<protein>
    <submittedName>
        <fullName evidence="8">RNA polymerase sigma factor</fullName>
    </submittedName>
</protein>
<name>A0A5C5ZH64_9BACT</name>
<dbReference type="InterPro" id="IPR013325">
    <property type="entry name" value="RNA_pol_sigma_r2"/>
</dbReference>
<dbReference type="InterPro" id="IPR039425">
    <property type="entry name" value="RNA_pol_sigma-70-like"/>
</dbReference>
<evidence type="ECO:0000313" key="9">
    <source>
        <dbReference type="Proteomes" id="UP000318478"/>
    </source>
</evidence>
<dbReference type="PANTHER" id="PTHR43133:SF51">
    <property type="entry name" value="RNA POLYMERASE SIGMA FACTOR"/>
    <property type="match status" value="1"/>
</dbReference>
<dbReference type="InterPro" id="IPR014331">
    <property type="entry name" value="RNA_pol_sigma70_ECF_RHOBA"/>
</dbReference>
<gene>
    <name evidence="8" type="ORF">Pla123a_07000</name>
</gene>
<dbReference type="InterPro" id="IPR036388">
    <property type="entry name" value="WH-like_DNA-bd_sf"/>
</dbReference>
<dbReference type="RefSeq" id="WP_197527632.1">
    <property type="nucleotide sequence ID" value="NZ_SJPO01000001.1"/>
</dbReference>
<reference evidence="8 9" key="1">
    <citation type="submission" date="2019-02" db="EMBL/GenBank/DDBJ databases">
        <title>Deep-cultivation of Planctomycetes and their phenomic and genomic characterization uncovers novel biology.</title>
        <authorList>
            <person name="Wiegand S."/>
            <person name="Jogler M."/>
            <person name="Boedeker C."/>
            <person name="Pinto D."/>
            <person name="Vollmers J."/>
            <person name="Rivas-Marin E."/>
            <person name="Kohn T."/>
            <person name="Peeters S.H."/>
            <person name="Heuer A."/>
            <person name="Rast P."/>
            <person name="Oberbeckmann S."/>
            <person name="Bunk B."/>
            <person name="Jeske O."/>
            <person name="Meyerdierks A."/>
            <person name="Storesund J.E."/>
            <person name="Kallscheuer N."/>
            <person name="Luecker S."/>
            <person name="Lage O.M."/>
            <person name="Pohl T."/>
            <person name="Merkel B.J."/>
            <person name="Hornburger P."/>
            <person name="Mueller R.-W."/>
            <person name="Bruemmer F."/>
            <person name="Labrenz M."/>
            <person name="Spormann A.M."/>
            <person name="Op Den Camp H."/>
            <person name="Overmann J."/>
            <person name="Amann R."/>
            <person name="Jetten M.S.M."/>
            <person name="Mascher T."/>
            <person name="Medema M.H."/>
            <person name="Devos D.P."/>
            <person name="Kaster A.-K."/>
            <person name="Ovreas L."/>
            <person name="Rohde M."/>
            <person name="Galperin M.Y."/>
            <person name="Jogler C."/>
        </authorList>
    </citation>
    <scope>NUCLEOTIDE SEQUENCE [LARGE SCALE GENOMIC DNA]</scope>
    <source>
        <strain evidence="8 9">Pla123a</strain>
    </source>
</reference>
<evidence type="ECO:0000259" key="6">
    <source>
        <dbReference type="Pfam" id="PF04542"/>
    </source>
</evidence>
<dbReference type="PANTHER" id="PTHR43133">
    <property type="entry name" value="RNA POLYMERASE ECF-TYPE SIGMA FACTO"/>
    <property type="match status" value="1"/>
</dbReference>
<feature type="domain" description="RNA polymerase sigma-70 region 2" evidence="6">
    <location>
        <begin position="42"/>
        <end position="102"/>
    </location>
</feature>
<feature type="region of interest" description="Disordered" evidence="5">
    <location>
        <begin position="1"/>
        <end position="26"/>
    </location>
</feature>
<dbReference type="GO" id="GO:0006352">
    <property type="term" value="P:DNA-templated transcription initiation"/>
    <property type="evidence" value="ECO:0007669"/>
    <property type="project" value="InterPro"/>
</dbReference>